<evidence type="ECO:0000313" key="12">
    <source>
        <dbReference type="Proteomes" id="UP000298049"/>
    </source>
</evidence>
<feature type="chain" id="PRO_5020317299" evidence="7">
    <location>
        <begin position="27"/>
        <end position="549"/>
    </location>
</feature>
<dbReference type="Pfam" id="PF01471">
    <property type="entry name" value="PG_binding_1"/>
    <property type="match status" value="1"/>
</dbReference>
<keyword evidence="5" id="KW-0573">Peptidoglycan synthesis</keyword>
<sequence>MHHVARLTRRLWVFIALLSFSVSGLASDDSREEVRRRVEAMASGFAVDAGSRRLLAVNALRAFYQDRGFKLAWFADNRLTPEALELLQTIDNTGTEGLHPRDYHQQALSQMMQALTLSAPAAAKADLDLLLSDAFLMLGSHLLAGKVDPRTLQAQWQADRHGLEMAPLLAQAVETGSVAALLNTFRPSQAEYQQLRQERQRMLELLDRRDWPLIDTGPLIRPGESDSRLPLIRARLVALGDLAARQTESPAASRPPTYETDLLAAVSRFQARHGLQADGLIGSATIAALNTPLQDRLAQIEVNMERWRWLPERLGDPHIRVNAADQRLDLVSNGQILLSSPARLTTACQNRPVFSDHIHYLVLNPEWSVGPDNPNFALLSALRKRGQLTQLPVELHKGWGMSLSKRDVTAEDWASEPATGSRLVQPPGRENALGEVKFMSAMGSGPLLHGAPSAGVLSTMTETTFGCIQVEAAAELVDGLLKHQQGWTRQKTHAGEDEPPQSETHYMEQPVPLHVQYLTSWADSDGTIHFRSDSLNRDTAVATALKAEP</sequence>
<feature type="domain" description="Peptidoglycan binding-like" evidence="8">
    <location>
        <begin position="256"/>
        <end position="289"/>
    </location>
</feature>
<accession>A0A4P7XDN4</accession>
<name>A0A4P7XDN4_9ALTE</name>
<comment type="pathway">
    <text evidence="1">Cell wall biogenesis; peptidoglycan biosynthesis.</text>
</comment>
<dbReference type="GO" id="GO:0009252">
    <property type="term" value="P:peptidoglycan biosynthetic process"/>
    <property type="evidence" value="ECO:0007669"/>
    <property type="project" value="UniProtKB-UniPathway"/>
</dbReference>
<protein>
    <submittedName>
        <fullName evidence="11">Peptidoglycan-binding protein</fullName>
    </submittedName>
</protein>
<evidence type="ECO:0000256" key="3">
    <source>
        <dbReference type="ARBA" id="ARBA00022679"/>
    </source>
</evidence>
<keyword evidence="6" id="KW-0961">Cell wall biogenesis/degradation</keyword>
<evidence type="ECO:0000256" key="1">
    <source>
        <dbReference type="ARBA" id="ARBA00004752"/>
    </source>
</evidence>
<evidence type="ECO:0000259" key="8">
    <source>
        <dbReference type="Pfam" id="PF01471"/>
    </source>
</evidence>
<dbReference type="Pfam" id="PF03734">
    <property type="entry name" value="YkuD"/>
    <property type="match status" value="1"/>
</dbReference>
<dbReference type="Proteomes" id="UP000298049">
    <property type="component" value="Chromosome"/>
</dbReference>
<dbReference type="Pfam" id="PF20142">
    <property type="entry name" value="Scaffold"/>
    <property type="match status" value="1"/>
</dbReference>
<evidence type="ECO:0000256" key="2">
    <source>
        <dbReference type="ARBA" id="ARBA00005992"/>
    </source>
</evidence>
<evidence type="ECO:0000259" key="9">
    <source>
        <dbReference type="Pfam" id="PF03734"/>
    </source>
</evidence>
<dbReference type="EMBL" id="CP031093">
    <property type="protein sequence ID" value="QCF24643.1"/>
    <property type="molecule type" value="Genomic_DNA"/>
</dbReference>
<feature type="domain" description="L,D-transpeptidase scaffold" evidence="10">
    <location>
        <begin position="59"/>
        <end position="198"/>
    </location>
</feature>
<dbReference type="InterPro" id="IPR002477">
    <property type="entry name" value="Peptidoglycan-bd-like"/>
</dbReference>
<feature type="signal peptide" evidence="7">
    <location>
        <begin position="1"/>
        <end position="26"/>
    </location>
</feature>
<gene>
    <name evidence="11" type="ORF">soil367_00990</name>
</gene>
<dbReference type="InterPro" id="IPR052905">
    <property type="entry name" value="LD-transpeptidase_YkuD-like"/>
</dbReference>
<dbReference type="GO" id="GO:0016740">
    <property type="term" value="F:transferase activity"/>
    <property type="evidence" value="ECO:0007669"/>
    <property type="project" value="UniProtKB-KW"/>
</dbReference>
<dbReference type="UniPathway" id="UPA00219"/>
<evidence type="ECO:0000256" key="7">
    <source>
        <dbReference type="SAM" id="SignalP"/>
    </source>
</evidence>
<dbReference type="InterPro" id="IPR036366">
    <property type="entry name" value="PGBDSf"/>
</dbReference>
<dbReference type="GO" id="GO:0008360">
    <property type="term" value="P:regulation of cell shape"/>
    <property type="evidence" value="ECO:0007669"/>
    <property type="project" value="UniProtKB-KW"/>
</dbReference>
<dbReference type="InterPro" id="IPR036365">
    <property type="entry name" value="PGBD-like_sf"/>
</dbReference>
<dbReference type="Gene3D" id="1.10.101.10">
    <property type="entry name" value="PGBD-like superfamily/PGBD"/>
    <property type="match status" value="1"/>
</dbReference>
<dbReference type="SUPFAM" id="SSF47090">
    <property type="entry name" value="PGBD-like"/>
    <property type="match status" value="1"/>
</dbReference>
<evidence type="ECO:0000256" key="6">
    <source>
        <dbReference type="ARBA" id="ARBA00023316"/>
    </source>
</evidence>
<dbReference type="PANTHER" id="PTHR41533:SF2">
    <property type="entry name" value="BLR7131 PROTEIN"/>
    <property type="match status" value="1"/>
</dbReference>
<feature type="domain" description="L,D-TPase catalytic" evidence="9">
    <location>
        <begin position="317"/>
        <end position="478"/>
    </location>
</feature>
<evidence type="ECO:0000256" key="5">
    <source>
        <dbReference type="ARBA" id="ARBA00022984"/>
    </source>
</evidence>
<dbReference type="AlphaFoldDB" id="A0A4P7XDN4"/>
<reference evidence="11 12" key="1">
    <citation type="submission" date="2018-07" db="EMBL/GenBank/DDBJ databases">
        <title>Marsedoiliclastica nanhaica gen. nov. sp. nov., a novel marine hydrocarbonoclastic bacterium isolated from an in-situ enriched hydrocarbon-degrading consortium in deep-sea sediment.</title>
        <authorList>
            <person name="Dong C."/>
            <person name="Ma T."/>
            <person name="Liu R."/>
            <person name="Shao Z."/>
        </authorList>
    </citation>
    <scope>NUCLEOTIDE SEQUENCE [LARGE SCALE GENOMIC DNA]</scope>
    <source>
        <strain evidence="12">soil36-7</strain>
    </source>
</reference>
<dbReference type="GO" id="GO:0071555">
    <property type="term" value="P:cell wall organization"/>
    <property type="evidence" value="ECO:0007669"/>
    <property type="project" value="UniProtKB-KW"/>
</dbReference>
<keyword evidence="4" id="KW-0133">Cell shape</keyword>
<dbReference type="CDD" id="cd16913">
    <property type="entry name" value="YkuD_like"/>
    <property type="match status" value="1"/>
</dbReference>
<dbReference type="KEGG" id="hmi:soil367_00990"/>
<dbReference type="InterPro" id="IPR045380">
    <property type="entry name" value="LD_TPept_scaffold_dom"/>
</dbReference>
<organism evidence="11 12">
    <name type="scientific">Hydrocarboniclastica marina</name>
    <dbReference type="NCBI Taxonomy" id="2259620"/>
    <lineage>
        <taxon>Bacteria</taxon>
        <taxon>Pseudomonadati</taxon>
        <taxon>Pseudomonadota</taxon>
        <taxon>Gammaproteobacteria</taxon>
        <taxon>Alteromonadales</taxon>
        <taxon>Alteromonadaceae</taxon>
        <taxon>Hydrocarboniclastica</taxon>
    </lineage>
</organism>
<keyword evidence="7" id="KW-0732">Signal</keyword>
<comment type="similarity">
    <text evidence="2">Belongs to the YkuD family.</text>
</comment>
<dbReference type="PANTHER" id="PTHR41533">
    <property type="entry name" value="L,D-TRANSPEPTIDASE HI_1667-RELATED"/>
    <property type="match status" value="1"/>
</dbReference>
<keyword evidence="12" id="KW-1185">Reference proteome</keyword>
<proteinExistence type="inferred from homology"/>
<evidence type="ECO:0000313" key="11">
    <source>
        <dbReference type="EMBL" id="QCF24643.1"/>
    </source>
</evidence>
<dbReference type="InterPro" id="IPR005490">
    <property type="entry name" value="LD_TPept_cat_dom"/>
</dbReference>
<evidence type="ECO:0000259" key="10">
    <source>
        <dbReference type="Pfam" id="PF20142"/>
    </source>
</evidence>
<dbReference type="SUPFAM" id="SSF141523">
    <property type="entry name" value="L,D-transpeptidase catalytic domain-like"/>
    <property type="match status" value="1"/>
</dbReference>
<dbReference type="InterPro" id="IPR038063">
    <property type="entry name" value="Transpep_catalytic_dom"/>
</dbReference>
<evidence type="ECO:0000256" key="4">
    <source>
        <dbReference type="ARBA" id="ARBA00022960"/>
    </source>
</evidence>
<dbReference type="GO" id="GO:0004180">
    <property type="term" value="F:carboxypeptidase activity"/>
    <property type="evidence" value="ECO:0007669"/>
    <property type="project" value="UniProtKB-ARBA"/>
</dbReference>
<keyword evidence="3" id="KW-0808">Transferase</keyword>